<dbReference type="SUPFAM" id="SSF52317">
    <property type="entry name" value="Class I glutamine amidotransferase-like"/>
    <property type="match status" value="1"/>
</dbReference>
<accession>A0AAU7DT76</accession>
<name>A0AAU7DT76_9MICO</name>
<dbReference type="Pfam" id="PF06283">
    <property type="entry name" value="ThuA"/>
    <property type="match status" value="1"/>
</dbReference>
<proteinExistence type="predicted"/>
<protein>
    <submittedName>
        <fullName evidence="2">ThuA domain-containing protein</fullName>
    </submittedName>
</protein>
<dbReference type="EMBL" id="CP146203">
    <property type="protein sequence ID" value="XBH20993.1"/>
    <property type="molecule type" value="Genomic_DNA"/>
</dbReference>
<sequence>MTSHEATALMIHGGWEGHSPAESVDIMVPALEEGGFKVSVESSLEVYADEDFISQFSVIVQNWTMGEILPDELRGLVSAVKRGTGLAGWHGGIVDSFRMATDYLQMIGGQFAAHPHDIVDYEVNIKPEQRDNPIIGGIPDFSVHSEQYWILADPLSEVLATTTIPVREDDPWHQPVESPVLWTRQWGKGRVFVNAIGHTLGDLVVPEFQQLTVRGVRWAAGLEPQR</sequence>
<organism evidence="2">
    <name type="scientific">Jonesiaceae bacterium BS-20</name>
    <dbReference type="NCBI Taxonomy" id="3120821"/>
    <lineage>
        <taxon>Bacteria</taxon>
        <taxon>Bacillati</taxon>
        <taxon>Actinomycetota</taxon>
        <taxon>Actinomycetes</taxon>
        <taxon>Micrococcales</taxon>
        <taxon>Jonesiaceae</taxon>
    </lineage>
</organism>
<dbReference type="PANTHER" id="PTHR40469:SF2">
    <property type="entry name" value="GALACTOSE-BINDING DOMAIN-LIKE SUPERFAMILY PROTEIN"/>
    <property type="match status" value="1"/>
</dbReference>
<reference evidence="2" key="1">
    <citation type="submission" date="2024-02" db="EMBL/GenBank/DDBJ databases">
        <title>Tomenella chthoni gen. nov. sp. nov., a member of the family Jonesiaceae isolated from bat guano.</title>
        <authorList>
            <person name="Miller S.L."/>
            <person name="King J."/>
            <person name="Sankaranarayanan K."/>
            <person name="Lawson P.A."/>
        </authorList>
    </citation>
    <scope>NUCLEOTIDE SEQUENCE</scope>
    <source>
        <strain evidence="2">BS-20</strain>
    </source>
</reference>
<feature type="domain" description="ThuA-like" evidence="1">
    <location>
        <begin position="8"/>
        <end position="219"/>
    </location>
</feature>
<evidence type="ECO:0000313" key="2">
    <source>
        <dbReference type="EMBL" id="XBH20993.1"/>
    </source>
</evidence>
<dbReference type="PANTHER" id="PTHR40469">
    <property type="entry name" value="SECRETED GLYCOSYL HYDROLASE"/>
    <property type="match status" value="1"/>
</dbReference>
<dbReference type="InterPro" id="IPR029062">
    <property type="entry name" value="Class_I_gatase-like"/>
</dbReference>
<dbReference type="InterPro" id="IPR029010">
    <property type="entry name" value="ThuA-like"/>
</dbReference>
<dbReference type="Gene3D" id="3.40.50.880">
    <property type="match status" value="1"/>
</dbReference>
<dbReference type="AlphaFoldDB" id="A0AAU7DT76"/>
<gene>
    <name evidence="2" type="ORF">V5R04_12325</name>
</gene>
<evidence type="ECO:0000259" key="1">
    <source>
        <dbReference type="Pfam" id="PF06283"/>
    </source>
</evidence>